<evidence type="ECO:0000313" key="2">
    <source>
        <dbReference type="EMBL" id="EFH88414.1"/>
    </source>
</evidence>
<keyword evidence="1" id="KW-0732">Signal</keyword>
<dbReference type="EMBL" id="ADVG01000001">
    <property type="protein sequence ID" value="EFH88414.1"/>
    <property type="molecule type" value="Genomic_DNA"/>
</dbReference>
<organism evidence="2 3">
    <name type="scientific">Ktedonobacter racemifer DSM 44963</name>
    <dbReference type="NCBI Taxonomy" id="485913"/>
    <lineage>
        <taxon>Bacteria</taxon>
        <taxon>Bacillati</taxon>
        <taxon>Chloroflexota</taxon>
        <taxon>Ktedonobacteria</taxon>
        <taxon>Ktedonobacterales</taxon>
        <taxon>Ktedonobacteraceae</taxon>
        <taxon>Ktedonobacter</taxon>
    </lineage>
</organism>
<name>D6TE41_KTERA</name>
<comment type="caution">
    <text evidence="2">The sequence shown here is derived from an EMBL/GenBank/DDBJ whole genome shotgun (WGS) entry which is preliminary data.</text>
</comment>
<proteinExistence type="predicted"/>
<keyword evidence="3" id="KW-1185">Reference proteome</keyword>
<accession>D6TE41</accession>
<protein>
    <submittedName>
        <fullName evidence="2">Uncharacterized protein</fullName>
    </submittedName>
</protein>
<evidence type="ECO:0000256" key="1">
    <source>
        <dbReference type="SAM" id="SignalP"/>
    </source>
</evidence>
<feature type="chain" id="PRO_5003088409" evidence="1">
    <location>
        <begin position="27"/>
        <end position="79"/>
    </location>
</feature>
<dbReference type="AlphaFoldDB" id="D6TE41"/>
<sequence length="79" mass="9260">MHTSIRFIRRFTCFRLLAFAASLLCADTSLQNNQNNQNNQNKLPSSKVALRHLRHRWETLSANLYHASLEKREPHTLLD</sequence>
<feature type="signal peptide" evidence="1">
    <location>
        <begin position="1"/>
        <end position="26"/>
    </location>
</feature>
<gene>
    <name evidence="2" type="ORF">Krac_9873</name>
</gene>
<evidence type="ECO:0000313" key="3">
    <source>
        <dbReference type="Proteomes" id="UP000004508"/>
    </source>
</evidence>
<dbReference type="Proteomes" id="UP000004508">
    <property type="component" value="Unassembled WGS sequence"/>
</dbReference>
<reference evidence="2 3" key="1">
    <citation type="journal article" date="2011" name="Stand. Genomic Sci.">
        <title>Non-contiguous finished genome sequence and contextual data of the filamentous soil bacterium Ktedonobacter racemifer type strain (SOSP1-21).</title>
        <authorList>
            <person name="Chang Y.J."/>
            <person name="Land M."/>
            <person name="Hauser L."/>
            <person name="Chertkov O."/>
            <person name="Del Rio T.G."/>
            <person name="Nolan M."/>
            <person name="Copeland A."/>
            <person name="Tice H."/>
            <person name="Cheng J.F."/>
            <person name="Lucas S."/>
            <person name="Han C."/>
            <person name="Goodwin L."/>
            <person name="Pitluck S."/>
            <person name="Ivanova N."/>
            <person name="Ovchinikova G."/>
            <person name="Pati A."/>
            <person name="Chen A."/>
            <person name="Palaniappan K."/>
            <person name="Mavromatis K."/>
            <person name="Liolios K."/>
            <person name="Brettin T."/>
            <person name="Fiebig A."/>
            <person name="Rohde M."/>
            <person name="Abt B."/>
            <person name="Goker M."/>
            <person name="Detter J.C."/>
            <person name="Woyke T."/>
            <person name="Bristow J."/>
            <person name="Eisen J.A."/>
            <person name="Markowitz V."/>
            <person name="Hugenholtz P."/>
            <person name="Kyrpides N.C."/>
            <person name="Klenk H.P."/>
            <person name="Lapidus A."/>
        </authorList>
    </citation>
    <scope>NUCLEOTIDE SEQUENCE [LARGE SCALE GENOMIC DNA]</scope>
    <source>
        <strain evidence="3">DSM 44963</strain>
    </source>
</reference>
<dbReference type="InParanoid" id="D6TE41"/>